<dbReference type="Proteomes" id="UP001141327">
    <property type="component" value="Unassembled WGS sequence"/>
</dbReference>
<evidence type="ECO:0000256" key="2">
    <source>
        <dbReference type="ARBA" id="ARBA00008641"/>
    </source>
</evidence>
<organism evidence="6 7">
    <name type="scientific">Paratrimastix pyriformis</name>
    <dbReference type="NCBI Taxonomy" id="342808"/>
    <lineage>
        <taxon>Eukaryota</taxon>
        <taxon>Metamonada</taxon>
        <taxon>Preaxostyla</taxon>
        <taxon>Paratrimastigidae</taxon>
        <taxon>Paratrimastix</taxon>
    </lineage>
</organism>
<evidence type="ECO:0000313" key="6">
    <source>
        <dbReference type="EMBL" id="KAJ4459550.1"/>
    </source>
</evidence>
<comment type="similarity">
    <text evidence="2">Belongs to the DENND10 family.</text>
</comment>
<name>A0ABQ8UK09_9EUKA</name>
<keyword evidence="7" id="KW-1185">Reference proteome</keyword>
<dbReference type="InterPro" id="IPR037516">
    <property type="entry name" value="Tripartite_DENN"/>
</dbReference>
<dbReference type="PANTHER" id="PTHR28544:SF1">
    <property type="entry name" value="DENN DOMAIN-CONTAINING PROTEIN 10-RELATED"/>
    <property type="match status" value="1"/>
</dbReference>
<comment type="caution">
    <text evidence="6">The sequence shown here is derived from an EMBL/GenBank/DDBJ whole genome shotgun (WGS) entry which is preliminary data.</text>
</comment>
<evidence type="ECO:0000313" key="7">
    <source>
        <dbReference type="Proteomes" id="UP001141327"/>
    </source>
</evidence>
<comment type="subcellular location">
    <subcellularLocation>
        <location evidence="1">Late endosome</location>
    </subcellularLocation>
</comment>
<dbReference type="PROSITE" id="PS50211">
    <property type="entry name" value="DENN"/>
    <property type="match status" value="1"/>
</dbReference>
<evidence type="ECO:0000256" key="4">
    <source>
        <dbReference type="ARBA" id="ARBA00022753"/>
    </source>
</evidence>
<keyword evidence="4" id="KW-0967">Endosome</keyword>
<gene>
    <name evidence="6" type="ORF">PAPYR_4266</name>
</gene>
<sequence length="433" mass="47390">MEELEGLAIFEKDTGGATHLVWAFPNVPSAFEQILRERSQINADNIETPFLFSKWKQWYHYTVTVSVPHQGFSSETPDPLPAVDIVSVSLLTKIFNPERYGCVVKMLSTVYLEGGRPPEVLASYLRLMATESCRFRGEPFAPPPATDQRKSLIRTPLVDLTGPFGGEAVLLWHAALTCRSVLIYAPSIPQLLSLLRAFPLLAFHRQNWELLRPYVTLSPTEQTTDLLPCAHGEAGAANTPVVLGPGGVLAGPTALGRPQRGLVAGTCSPIAKALMRGEGDNPQGLWEVMVDLETHTIVLADGIQGAFDGISQCPLHREAAKVLLQAAQQVKQALPEDPQSAHLATSFHICSKLIPLSRQQAAAVAASAGTEAIKGLHRIVTKYSFSLFLKFQTYYNFFDFHEICHFLGALDPANHPSKPNRNCTGIYSRSWGS</sequence>
<accession>A0ABQ8UK09</accession>
<evidence type="ECO:0000256" key="3">
    <source>
        <dbReference type="ARBA" id="ARBA00022658"/>
    </source>
</evidence>
<protein>
    <submittedName>
        <fullName evidence="6">FAM45 family protein</fullName>
    </submittedName>
</protein>
<feature type="domain" description="UDENN" evidence="5">
    <location>
        <begin position="1"/>
        <end position="433"/>
    </location>
</feature>
<dbReference type="EMBL" id="JAPMOS010000018">
    <property type="protein sequence ID" value="KAJ4459550.1"/>
    <property type="molecule type" value="Genomic_DNA"/>
</dbReference>
<evidence type="ECO:0000259" key="5">
    <source>
        <dbReference type="PROSITE" id="PS50211"/>
    </source>
</evidence>
<dbReference type="InterPro" id="IPR042431">
    <property type="entry name" value="FAM45"/>
</dbReference>
<proteinExistence type="inferred from homology"/>
<reference evidence="6" key="1">
    <citation type="journal article" date="2022" name="bioRxiv">
        <title>Genomics of Preaxostyla Flagellates Illuminates Evolutionary Transitions and the Path Towards Mitochondrial Loss.</title>
        <authorList>
            <person name="Novak L.V.F."/>
            <person name="Treitli S.C."/>
            <person name="Pyrih J."/>
            <person name="Halakuc P."/>
            <person name="Pipaliya S.V."/>
            <person name="Vacek V."/>
            <person name="Brzon O."/>
            <person name="Soukal P."/>
            <person name="Eme L."/>
            <person name="Dacks J.B."/>
            <person name="Karnkowska A."/>
            <person name="Elias M."/>
            <person name="Hampl V."/>
        </authorList>
    </citation>
    <scope>NUCLEOTIDE SEQUENCE</scope>
    <source>
        <strain evidence="6">RCP-MX</strain>
    </source>
</reference>
<evidence type="ECO:0000256" key="1">
    <source>
        <dbReference type="ARBA" id="ARBA00004603"/>
    </source>
</evidence>
<keyword evidence="3" id="KW-0344">Guanine-nucleotide releasing factor</keyword>
<dbReference type="PANTHER" id="PTHR28544">
    <property type="entry name" value="PROTEIN FAM45A-RELATED"/>
    <property type="match status" value="1"/>
</dbReference>